<dbReference type="Gene3D" id="3.40.50.300">
    <property type="entry name" value="P-loop containing nucleotide triphosphate hydrolases"/>
    <property type="match status" value="1"/>
</dbReference>
<gene>
    <name evidence="10 14" type="primary">miaA</name>
    <name evidence="14" type="ORF">GCM10011316_05400</name>
</gene>
<dbReference type="SUPFAM" id="SSF52540">
    <property type="entry name" value="P-loop containing nucleoside triphosphate hydrolases"/>
    <property type="match status" value="2"/>
</dbReference>
<evidence type="ECO:0000256" key="10">
    <source>
        <dbReference type="HAMAP-Rule" id="MF_00185"/>
    </source>
</evidence>
<evidence type="ECO:0000256" key="4">
    <source>
        <dbReference type="ARBA" id="ARBA00022679"/>
    </source>
</evidence>
<comment type="caution">
    <text evidence="10">Lacks conserved residue(s) required for the propagation of feature annotation.</text>
</comment>
<comment type="caution">
    <text evidence="14">The sequence shown here is derived from an EMBL/GenBank/DDBJ whole genome shotgun (WGS) entry which is preliminary data.</text>
</comment>
<feature type="binding site" evidence="10">
    <location>
        <begin position="30"/>
        <end position="35"/>
    </location>
    <ligand>
        <name>substrate</name>
    </ligand>
</feature>
<proteinExistence type="inferred from homology"/>
<dbReference type="GO" id="GO:0005524">
    <property type="term" value="F:ATP binding"/>
    <property type="evidence" value="ECO:0007669"/>
    <property type="project" value="UniProtKB-UniRule"/>
</dbReference>
<keyword evidence="7 10" id="KW-0067">ATP-binding</keyword>
<dbReference type="GO" id="GO:0006400">
    <property type="term" value="P:tRNA modification"/>
    <property type="evidence" value="ECO:0007669"/>
    <property type="project" value="TreeGrafter"/>
</dbReference>
<dbReference type="EC" id="2.5.1.75" evidence="10"/>
<evidence type="ECO:0000256" key="9">
    <source>
        <dbReference type="ARBA" id="ARBA00049563"/>
    </source>
</evidence>
<dbReference type="PANTHER" id="PTHR11088:SF60">
    <property type="entry name" value="TRNA DIMETHYLALLYLTRANSFERASE"/>
    <property type="match status" value="1"/>
</dbReference>
<evidence type="ECO:0000256" key="3">
    <source>
        <dbReference type="ARBA" id="ARBA00005842"/>
    </source>
</evidence>
<comment type="subunit">
    <text evidence="10">Monomer.</text>
</comment>
<feature type="site" description="Interaction with substrate tRNA" evidence="10">
    <location>
        <position position="141"/>
    </location>
</feature>
<comment type="catalytic activity">
    <reaction evidence="9 10 11">
        <text>adenosine(37) in tRNA + dimethylallyl diphosphate = N(6)-dimethylallyladenosine(37) in tRNA + diphosphate</text>
        <dbReference type="Rhea" id="RHEA:26482"/>
        <dbReference type="Rhea" id="RHEA-COMP:10162"/>
        <dbReference type="Rhea" id="RHEA-COMP:10375"/>
        <dbReference type="ChEBI" id="CHEBI:33019"/>
        <dbReference type="ChEBI" id="CHEBI:57623"/>
        <dbReference type="ChEBI" id="CHEBI:74411"/>
        <dbReference type="ChEBI" id="CHEBI:74415"/>
        <dbReference type="EC" id="2.5.1.75"/>
    </reaction>
</comment>
<keyword evidence="8 10" id="KW-0460">Magnesium</keyword>
<feature type="site" description="Interaction with substrate tRNA" evidence="10">
    <location>
        <position position="119"/>
    </location>
</feature>
<protein>
    <recommendedName>
        <fullName evidence="10">tRNA dimethylallyltransferase</fullName>
        <ecNumber evidence="10">2.5.1.75</ecNumber>
    </recommendedName>
    <alternativeName>
        <fullName evidence="10">Dimethylallyl diphosphate:tRNA dimethylallyltransferase</fullName>
        <shortName evidence="10">DMAPP:tRNA dimethylallyltransferase</shortName>
        <shortName evidence="10">DMATase</shortName>
    </alternativeName>
    <alternativeName>
        <fullName evidence="10">Isopentenyl-diphosphate:tRNA isopentenyltransferase</fullName>
        <shortName evidence="10">IPP transferase</shortName>
        <shortName evidence="10">IPPT</shortName>
        <shortName evidence="10">IPTase</shortName>
    </alternativeName>
</protein>
<dbReference type="PANTHER" id="PTHR11088">
    <property type="entry name" value="TRNA DIMETHYLALLYLTRANSFERASE"/>
    <property type="match status" value="1"/>
</dbReference>
<sequence>MAIKDMQATLGHLTDQTLSALDPILIAGPTASGKSALAVSLAELLHGTVINADSMQVYSDLCVVTARPTPADMARAPHRLYGTVPADQSYSTGAWLRDAERIMEAVQQEGRRPILVGGTGLYFKALTEGFAEMPEIDPAIRADCRKLAADGGPDAVRTALAKHDPSGADTLADLQRLTRALEVVLSTGRPISDWQTTATPRPLLPLARCVPLVLAPSRPWLHARIAARAELMTGPEGCREVDRLLARKLDPALPAMRAIGVKEIRDMIEGRASEEETHERITVATRQYAKRQDTWFRNQMPQWHRMHPETWTTEDPVLNLCIYTASQNE</sequence>
<dbReference type="EMBL" id="BMFA01000001">
    <property type="protein sequence ID" value="GGB36162.1"/>
    <property type="molecule type" value="Genomic_DNA"/>
</dbReference>
<dbReference type="InterPro" id="IPR039657">
    <property type="entry name" value="Dimethylallyltransferase"/>
</dbReference>
<dbReference type="AlphaFoldDB" id="A0A916TAJ0"/>
<dbReference type="HAMAP" id="MF_00185">
    <property type="entry name" value="IPP_trans"/>
    <property type="match status" value="1"/>
</dbReference>
<dbReference type="GO" id="GO:0052381">
    <property type="term" value="F:tRNA dimethylallyltransferase activity"/>
    <property type="evidence" value="ECO:0007669"/>
    <property type="project" value="UniProtKB-UniRule"/>
</dbReference>
<feature type="region of interest" description="Interaction with substrate tRNA" evidence="10">
    <location>
        <begin position="53"/>
        <end position="56"/>
    </location>
</feature>
<comment type="similarity">
    <text evidence="3 10 13">Belongs to the IPP transferase family.</text>
</comment>
<evidence type="ECO:0000313" key="15">
    <source>
        <dbReference type="Proteomes" id="UP000605148"/>
    </source>
</evidence>
<dbReference type="InterPro" id="IPR018022">
    <property type="entry name" value="IPT"/>
</dbReference>
<dbReference type="Proteomes" id="UP000605148">
    <property type="component" value="Unassembled WGS sequence"/>
</dbReference>
<evidence type="ECO:0000256" key="2">
    <source>
        <dbReference type="ARBA" id="ARBA00003213"/>
    </source>
</evidence>
<name>A0A916TAJ0_9HYPH</name>
<dbReference type="Gene3D" id="1.10.20.140">
    <property type="match status" value="1"/>
</dbReference>
<feature type="binding site" evidence="10">
    <location>
        <begin position="28"/>
        <end position="35"/>
    </location>
    <ligand>
        <name>ATP</name>
        <dbReference type="ChEBI" id="CHEBI:30616"/>
    </ligand>
</feature>
<evidence type="ECO:0000313" key="14">
    <source>
        <dbReference type="EMBL" id="GGB36162.1"/>
    </source>
</evidence>
<comment type="function">
    <text evidence="2 10 12">Catalyzes the transfer of a dimethylallyl group onto the adenine at position 37 in tRNAs that read codons beginning with uridine, leading to the formation of N6-(dimethylallyl)adenosine (i(6)A).</text>
</comment>
<evidence type="ECO:0000256" key="5">
    <source>
        <dbReference type="ARBA" id="ARBA00022694"/>
    </source>
</evidence>
<dbReference type="InterPro" id="IPR027417">
    <property type="entry name" value="P-loop_NTPase"/>
</dbReference>
<evidence type="ECO:0000256" key="7">
    <source>
        <dbReference type="ARBA" id="ARBA00022840"/>
    </source>
</evidence>
<reference evidence="14" key="1">
    <citation type="journal article" date="2014" name="Int. J. Syst. Evol. Microbiol.">
        <title>Complete genome sequence of Corynebacterium casei LMG S-19264T (=DSM 44701T), isolated from a smear-ripened cheese.</title>
        <authorList>
            <consortium name="US DOE Joint Genome Institute (JGI-PGF)"/>
            <person name="Walter F."/>
            <person name="Albersmeier A."/>
            <person name="Kalinowski J."/>
            <person name="Ruckert C."/>
        </authorList>
    </citation>
    <scope>NUCLEOTIDE SEQUENCE</scope>
    <source>
        <strain evidence="14">CGMCC 1.12426</strain>
    </source>
</reference>
<evidence type="ECO:0000256" key="8">
    <source>
        <dbReference type="ARBA" id="ARBA00022842"/>
    </source>
</evidence>
<keyword evidence="6 10" id="KW-0547">Nucleotide-binding</keyword>
<evidence type="ECO:0000256" key="1">
    <source>
        <dbReference type="ARBA" id="ARBA00001946"/>
    </source>
</evidence>
<accession>A0A916TAJ0</accession>
<dbReference type="CDD" id="cd02019">
    <property type="entry name" value="NK"/>
    <property type="match status" value="1"/>
</dbReference>
<keyword evidence="15" id="KW-1185">Reference proteome</keyword>
<dbReference type="NCBIfam" id="TIGR00174">
    <property type="entry name" value="miaA"/>
    <property type="match status" value="1"/>
</dbReference>
<keyword evidence="5 10" id="KW-0819">tRNA processing</keyword>
<keyword evidence="4 10" id="KW-0808">Transferase</keyword>
<feature type="region of interest" description="Interaction with substrate tRNA" evidence="10">
    <location>
        <begin position="175"/>
        <end position="179"/>
    </location>
</feature>
<reference evidence="14" key="2">
    <citation type="submission" date="2020-09" db="EMBL/GenBank/DDBJ databases">
        <authorList>
            <person name="Sun Q."/>
            <person name="Zhou Y."/>
        </authorList>
    </citation>
    <scope>NUCLEOTIDE SEQUENCE</scope>
    <source>
        <strain evidence="14">CGMCC 1.12426</strain>
    </source>
</reference>
<evidence type="ECO:0000256" key="11">
    <source>
        <dbReference type="RuleBase" id="RU003783"/>
    </source>
</evidence>
<evidence type="ECO:0000256" key="12">
    <source>
        <dbReference type="RuleBase" id="RU003784"/>
    </source>
</evidence>
<comment type="cofactor">
    <cofactor evidence="1 10">
        <name>Mg(2+)</name>
        <dbReference type="ChEBI" id="CHEBI:18420"/>
    </cofactor>
</comment>
<organism evidence="14 15">
    <name type="scientific">Roseibium aquae</name>
    <dbReference type="NCBI Taxonomy" id="1323746"/>
    <lineage>
        <taxon>Bacteria</taxon>
        <taxon>Pseudomonadati</taxon>
        <taxon>Pseudomonadota</taxon>
        <taxon>Alphaproteobacteria</taxon>
        <taxon>Hyphomicrobiales</taxon>
        <taxon>Stappiaceae</taxon>
        <taxon>Roseibium</taxon>
    </lineage>
</organism>
<evidence type="ECO:0000256" key="13">
    <source>
        <dbReference type="RuleBase" id="RU003785"/>
    </source>
</evidence>
<evidence type="ECO:0000256" key="6">
    <source>
        <dbReference type="ARBA" id="ARBA00022741"/>
    </source>
</evidence>
<dbReference type="Pfam" id="PF01715">
    <property type="entry name" value="IPPT"/>
    <property type="match status" value="1"/>
</dbReference>